<reference evidence="1 2" key="1">
    <citation type="journal article" date="2015" name="Proc. Natl. Acad. Sci. U.S.A.">
        <title>The resurrection genome of Boea hygrometrica: A blueprint for survival of dehydration.</title>
        <authorList>
            <person name="Xiao L."/>
            <person name="Yang G."/>
            <person name="Zhang L."/>
            <person name="Yang X."/>
            <person name="Zhao S."/>
            <person name="Ji Z."/>
            <person name="Zhou Q."/>
            <person name="Hu M."/>
            <person name="Wang Y."/>
            <person name="Chen M."/>
            <person name="Xu Y."/>
            <person name="Jin H."/>
            <person name="Xiao X."/>
            <person name="Hu G."/>
            <person name="Bao F."/>
            <person name="Hu Y."/>
            <person name="Wan P."/>
            <person name="Li L."/>
            <person name="Deng X."/>
            <person name="Kuang T."/>
            <person name="Xiang C."/>
            <person name="Zhu J.K."/>
            <person name="Oliver M.J."/>
            <person name="He Y."/>
        </authorList>
    </citation>
    <scope>NUCLEOTIDE SEQUENCE [LARGE SCALE GENOMIC DNA]</scope>
    <source>
        <strain evidence="2">cv. XS01</strain>
    </source>
</reference>
<accession>A0A2Z7ANB7</accession>
<name>A0A2Z7ANB7_9LAMI</name>
<evidence type="ECO:0000313" key="2">
    <source>
        <dbReference type="Proteomes" id="UP000250235"/>
    </source>
</evidence>
<gene>
    <name evidence="1" type="ORF">F511_02182</name>
</gene>
<organism evidence="1 2">
    <name type="scientific">Dorcoceras hygrometricum</name>
    <dbReference type="NCBI Taxonomy" id="472368"/>
    <lineage>
        <taxon>Eukaryota</taxon>
        <taxon>Viridiplantae</taxon>
        <taxon>Streptophyta</taxon>
        <taxon>Embryophyta</taxon>
        <taxon>Tracheophyta</taxon>
        <taxon>Spermatophyta</taxon>
        <taxon>Magnoliopsida</taxon>
        <taxon>eudicotyledons</taxon>
        <taxon>Gunneridae</taxon>
        <taxon>Pentapetalae</taxon>
        <taxon>asterids</taxon>
        <taxon>lamiids</taxon>
        <taxon>Lamiales</taxon>
        <taxon>Gesneriaceae</taxon>
        <taxon>Didymocarpoideae</taxon>
        <taxon>Trichosporeae</taxon>
        <taxon>Loxocarpinae</taxon>
        <taxon>Dorcoceras</taxon>
    </lineage>
</organism>
<protein>
    <submittedName>
        <fullName evidence="1">Uncharacterized protein</fullName>
    </submittedName>
</protein>
<evidence type="ECO:0000313" key="1">
    <source>
        <dbReference type="EMBL" id="KZV23281.1"/>
    </source>
</evidence>
<dbReference type="OrthoDB" id="1305044at2759"/>
<dbReference type="EMBL" id="KV013932">
    <property type="protein sequence ID" value="KZV23281.1"/>
    <property type="molecule type" value="Genomic_DNA"/>
</dbReference>
<proteinExistence type="predicted"/>
<dbReference type="AlphaFoldDB" id="A0A2Z7ANB7"/>
<keyword evidence="2" id="KW-1185">Reference proteome</keyword>
<dbReference type="Proteomes" id="UP000250235">
    <property type="component" value="Unassembled WGS sequence"/>
</dbReference>
<sequence length="132" mass="15241">MKRVLQWISKSPNSPAYTLTPIYKLSPNYNGSNLLDSYELKAITRQLNRAIRASHGVWSPRSFYLKSPFHVNRLKQIYKESARKKISCPKTSGSEREITKESKGSRGFMQKLWQKVKRGLIGGKKFSSSRFQ</sequence>